<protein>
    <submittedName>
        <fullName evidence="1">Uncharacterized protein</fullName>
    </submittedName>
</protein>
<dbReference type="AlphaFoldDB" id="A0AAD7T0J5"/>
<keyword evidence="2" id="KW-1185">Reference proteome</keyword>
<dbReference type="Proteomes" id="UP001221898">
    <property type="component" value="Unassembled WGS sequence"/>
</dbReference>
<evidence type="ECO:0000313" key="2">
    <source>
        <dbReference type="Proteomes" id="UP001221898"/>
    </source>
</evidence>
<organism evidence="1 2">
    <name type="scientific">Aldrovandia affinis</name>
    <dbReference type="NCBI Taxonomy" id="143900"/>
    <lineage>
        <taxon>Eukaryota</taxon>
        <taxon>Metazoa</taxon>
        <taxon>Chordata</taxon>
        <taxon>Craniata</taxon>
        <taxon>Vertebrata</taxon>
        <taxon>Euteleostomi</taxon>
        <taxon>Actinopterygii</taxon>
        <taxon>Neopterygii</taxon>
        <taxon>Teleostei</taxon>
        <taxon>Notacanthiformes</taxon>
        <taxon>Halosauridae</taxon>
        <taxon>Aldrovandia</taxon>
    </lineage>
</organism>
<proteinExistence type="predicted"/>
<gene>
    <name evidence="1" type="ORF">AAFF_G00163700</name>
</gene>
<reference evidence="1" key="1">
    <citation type="journal article" date="2023" name="Science">
        <title>Genome structures resolve the early diversification of teleost fishes.</title>
        <authorList>
            <person name="Parey E."/>
            <person name="Louis A."/>
            <person name="Montfort J."/>
            <person name="Bouchez O."/>
            <person name="Roques C."/>
            <person name="Iampietro C."/>
            <person name="Lluch J."/>
            <person name="Castinel A."/>
            <person name="Donnadieu C."/>
            <person name="Desvignes T."/>
            <person name="Floi Bucao C."/>
            <person name="Jouanno E."/>
            <person name="Wen M."/>
            <person name="Mejri S."/>
            <person name="Dirks R."/>
            <person name="Jansen H."/>
            <person name="Henkel C."/>
            <person name="Chen W.J."/>
            <person name="Zahm M."/>
            <person name="Cabau C."/>
            <person name="Klopp C."/>
            <person name="Thompson A.W."/>
            <person name="Robinson-Rechavi M."/>
            <person name="Braasch I."/>
            <person name="Lecointre G."/>
            <person name="Bobe J."/>
            <person name="Postlethwait J.H."/>
            <person name="Berthelot C."/>
            <person name="Roest Crollius H."/>
            <person name="Guiguen Y."/>
        </authorList>
    </citation>
    <scope>NUCLEOTIDE SEQUENCE</scope>
    <source>
        <strain evidence="1">NC1722</strain>
    </source>
</reference>
<evidence type="ECO:0000313" key="1">
    <source>
        <dbReference type="EMBL" id="KAJ8411562.1"/>
    </source>
</evidence>
<sequence>MLTQGLTSGCRFFPVFNPHASPDQRGSSLKVRVRTRGIVKRLPGADINVINISSDGSAGFAGSLEAISRSPRFGTLQRRPAAPFARVSVF</sequence>
<name>A0AAD7T0J5_9TELE</name>
<comment type="caution">
    <text evidence="1">The sequence shown here is derived from an EMBL/GenBank/DDBJ whole genome shotgun (WGS) entry which is preliminary data.</text>
</comment>
<dbReference type="EMBL" id="JAINUG010000022">
    <property type="protein sequence ID" value="KAJ8411562.1"/>
    <property type="molecule type" value="Genomic_DNA"/>
</dbReference>
<accession>A0AAD7T0J5</accession>